<dbReference type="AlphaFoldDB" id="A0A162LAT4"/>
<dbReference type="Proteomes" id="UP000075787">
    <property type="component" value="Unassembled WGS sequence"/>
</dbReference>
<dbReference type="OrthoDB" id="7364818at2"/>
<evidence type="ECO:0000313" key="1">
    <source>
        <dbReference type="EMBL" id="KYO54160.1"/>
    </source>
</evidence>
<dbReference type="GeneID" id="97241229"/>
<comment type="caution">
    <text evidence="1">The sequence shown here is derived from an EMBL/GenBank/DDBJ whole genome shotgun (WGS) entry which is preliminary data.</text>
</comment>
<evidence type="ECO:0000313" key="2">
    <source>
        <dbReference type="Proteomes" id="UP000075787"/>
    </source>
</evidence>
<protein>
    <submittedName>
        <fullName evidence="1">Uncharacterized protein</fullName>
    </submittedName>
</protein>
<name>A0A162LAT4_9PROT</name>
<organism evidence="1 2">
    <name type="scientific">Tistrella mobilis</name>
    <dbReference type="NCBI Taxonomy" id="171437"/>
    <lineage>
        <taxon>Bacteria</taxon>
        <taxon>Pseudomonadati</taxon>
        <taxon>Pseudomonadota</taxon>
        <taxon>Alphaproteobacteria</taxon>
        <taxon>Geminicoccales</taxon>
        <taxon>Geminicoccaceae</taxon>
        <taxon>Tistrella</taxon>
    </lineage>
</organism>
<proteinExistence type="predicted"/>
<accession>A0A162LAT4</accession>
<gene>
    <name evidence="1" type="ORF">AUP44_25635</name>
</gene>
<reference evidence="1 2" key="1">
    <citation type="submission" date="2015-12" db="EMBL/GenBank/DDBJ databases">
        <title>Genome sequence of Tistrella mobilis MCCC 1A02139.</title>
        <authorList>
            <person name="Lu L."/>
            <person name="Lai Q."/>
            <person name="Shao Z."/>
            <person name="Qian P."/>
        </authorList>
    </citation>
    <scope>NUCLEOTIDE SEQUENCE [LARGE SCALE GENOMIC DNA]</scope>
    <source>
        <strain evidence="1 2">MCCC 1A02139</strain>
    </source>
</reference>
<dbReference type="RefSeq" id="WP_062763251.1">
    <property type="nucleotide sequence ID" value="NZ_CP121045.1"/>
</dbReference>
<dbReference type="EMBL" id="LPZR01000095">
    <property type="protein sequence ID" value="KYO54160.1"/>
    <property type="molecule type" value="Genomic_DNA"/>
</dbReference>
<sequence length="64" mass="7601">MSNPTTIELVRSMTYQQYFEYVVVAFTDAYNRAPYEGAYDELRFWHSINVHPDSAVVMLEQWGY</sequence>